<comment type="subcellular location">
    <subcellularLocation>
        <location evidence="1">Membrane</location>
        <topology evidence="1">Multi-pass membrane protein</topology>
    </subcellularLocation>
</comment>
<reference evidence="7 8" key="1">
    <citation type="submission" date="2014-06" db="EMBL/GenBank/DDBJ databases">
        <authorList>
            <person name="Ngugi D.K."/>
            <person name="Blom J."/>
            <person name="Alam I."/>
            <person name="Rashid M."/>
            <person name="Baalawi W."/>
            <person name="Zhang G."/>
            <person name="Hikmawan T."/>
            <person name="Guan Y."/>
            <person name="Antunes A."/>
            <person name="Siam R."/>
            <person name="El-Dorry H."/>
            <person name="Bajic V."/>
            <person name="Stingl U."/>
        </authorList>
    </citation>
    <scope>NUCLEOTIDE SEQUENCE [LARGE SCALE GENOMIC DNA]</scope>
    <source>
        <strain evidence="7">SCGC AAA799-B03</strain>
    </source>
</reference>
<dbReference type="GO" id="GO:0033573">
    <property type="term" value="C:high-affinity iron permease complex"/>
    <property type="evidence" value="ECO:0007669"/>
    <property type="project" value="InterPro"/>
</dbReference>
<sequence>MFALIPQTQIHAQSSDVDTSVLFASEVLLVSLDMIAKNLENGNLDGAKKLSKFNTEIFPSQLQNLRQSNSQITDDIHILLLDIHNEIGTSESQQLLDDISSVKNLLDQYEINSPDYGKTTSQILILVDEQYQIAISEDDDVHYQLSVNLINRSFELLKNTNYDERLSLEIESFMAELKTKTDNQDDFLSVGTLITAISRDLVGTETVVYNKTILYDTIRQLYQELLVALDSGDYVHAEELAIEAYLENFEYLEADIEKVDSELLYSLEIDMREELRDMIKNKQDPKRIRIFLEESILNDLAEAEQKVQSLGDSGLVNTVLEKDLKTMGDATDQEKSGVRGEIDFIRDTLQAMLVQYENGDYDSAYTSARSAYLDSYEFVEIPLRAIDPDFTLEVEFQFAELRNLIKQQADYDEVKEVAIQIKRNLDESERIVSGTGTLAPSIAFTSSFAIIFREGLESVLILGALMTYLEASRNNQFKKYVYYGVIAALGATAITWIIASYIIEISGANRELIEAIAALSATAVLFYVSFWVLNKIEHKKWMEFVKAKVWQATTIGSVMVFVMLSFFTVYREGFETVLFYQAMSGFAKYMEAYVGLGFILGIVSLLGVYYIMRKLGKKLPLRALFGLTMGVGAYLSIAFLGNAIRELQVLEIVPYTGLIGIIPRLDINIATMTGIYPTLETLIAQAILLGVYLVASSYVLILRPRKEKQLASLRKSRKITDDAT</sequence>
<feature type="transmembrane region" description="Helical" evidence="6">
    <location>
        <begin position="682"/>
        <end position="702"/>
    </location>
</feature>
<accession>A0A087S6K3</accession>
<feature type="transmembrane region" description="Helical" evidence="6">
    <location>
        <begin position="515"/>
        <end position="533"/>
    </location>
</feature>
<keyword evidence="8" id="KW-1185">Reference proteome</keyword>
<evidence type="ECO:0000256" key="5">
    <source>
        <dbReference type="ARBA" id="ARBA00023136"/>
    </source>
</evidence>
<evidence type="ECO:0000256" key="1">
    <source>
        <dbReference type="ARBA" id="ARBA00004141"/>
    </source>
</evidence>
<organism evidence="7 8">
    <name type="scientific">Marine Group I thaumarchaeote SCGC AAA799-B03</name>
    <dbReference type="NCBI Taxonomy" id="1502289"/>
    <lineage>
        <taxon>Archaea</taxon>
        <taxon>Nitrososphaerota</taxon>
        <taxon>Marine Group I</taxon>
    </lineage>
</organism>
<evidence type="ECO:0000256" key="4">
    <source>
        <dbReference type="ARBA" id="ARBA00022989"/>
    </source>
</evidence>
<protein>
    <submittedName>
        <fullName evidence="7">Ferrous iron permease EfeU protein</fullName>
        <ecNumber evidence="7">4.2.1.2</ecNumber>
    </submittedName>
</protein>
<evidence type="ECO:0000256" key="3">
    <source>
        <dbReference type="ARBA" id="ARBA00022692"/>
    </source>
</evidence>
<dbReference type="EC" id="4.2.1.2" evidence="7"/>
<dbReference type="GO" id="GO:0015093">
    <property type="term" value="F:ferrous iron transmembrane transporter activity"/>
    <property type="evidence" value="ECO:0007669"/>
    <property type="project" value="TreeGrafter"/>
</dbReference>
<comment type="similarity">
    <text evidence="2">Belongs to the oxidase-dependent Fe transporter (OFeT) (TC 9.A.10.1) family.</text>
</comment>
<dbReference type="PANTHER" id="PTHR31632:SF2">
    <property type="entry name" value="PLASMA MEMBRANE IRON PERMEASE"/>
    <property type="match status" value="1"/>
</dbReference>
<dbReference type="AlphaFoldDB" id="A0A087S6K3"/>
<feature type="transmembrane region" description="Helical" evidence="6">
    <location>
        <begin position="590"/>
        <end position="611"/>
    </location>
</feature>
<dbReference type="Proteomes" id="UP000029384">
    <property type="component" value="Unassembled WGS sequence"/>
</dbReference>
<proteinExistence type="inferred from homology"/>
<dbReference type="Pfam" id="PF03239">
    <property type="entry name" value="FTR1"/>
    <property type="match status" value="1"/>
</dbReference>
<feature type="transmembrane region" description="Helical" evidence="6">
    <location>
        <begin position="549"/>
        <end position="570"/>
    </location>
</feature>
<evidence type="ECO:0000256" key="6">
    <source>
        <dbReference type="SAM" id="Phobius"/>
    </source>
</evidence>
<name>A0A087S6K3_9ARCH</name>
<dbReference type="GO" id="GO:0004333">
    <property type="term" value="F:fumarate hydratase activity"/>
    <property type="evidence" value="ECO:0007669"/>
    <property type="project" value="UniProtKB-EC"/>
</dbReference>
<feature type="transmembrane region" description="Helical" evidence="6">
    <location>
        <begin position="623"/>
        <end position="644"/>
    </location>
</feature>
<keyword evidence="7" id="KW-0456">Lyase</keyword>
<dbReference type="EMBL" id="JOTA01000026">
    <property type="protein sequence ID" value="KFM21357.1"/>
    <property type="molecule type" value="Genomic_DNA"/>
</dbReference>
<keyword evidence="5 6" id="KW-0472">Membrane</keyword>
<comment type="caution">
    <text evidence="7">The sequence shown here is derived from an EMBL/GenBank/DDBJ whole genome shotgun (WGS) entry which is preliminary data.</text>
</comment>
<keyword evidence="3 6" id="KW-0812">Transmembrane</keyword>
<evidence type="ECO:0000313" key="7">
    <source>
        <dbReference type="EMBL" id="KFM21357.1"/>
    </source>
</evidence>
<keyword evidence="4 6" id="KW-1133">Transmembrane helix</keyword>
<dbReference type="PANTHER" id="PTHR31632">
    <property type="entry name" value="IRON TRANSPORTER FTH1"/>
    <property type="match status" value="1"/>
</dbReference>
<dbReference type="InterPro" id="IPR004923">
    <property type="entry name" value="FTR1/Fip1/EfeU"/>
</dbReference>
<gene>
    <name evidence="7" type="primary">efeU</name>
    <name evidence="7" type="ORF">AAA799B03_01089</name>
</gene>
<feature type="transmembrane region" description="Helical" evidence="6">
    <location>
        <begin position="450"/>
        <end position="469"/>
    </location>
</feature>
<feature type="transmembrane region" description="Helical" evidence="6">
    <location>
        <begin position="481"/>
        <end position="503"/>
    </location>
</feature>
<evidence type="ECO:0000256" key="2">
    <source>
        <dbReference type="ARBA" id="ARBA00008333"/>
    </source>
</evidence>
<evidence type="ECO:0000313" key="8">
    <source>
        <dbReference type="Proteomes" id="UP000029384"/>
    </source>
</evidence>
<dbReference type="PATRIC" id="fig|1502289.3.peg.999"/>